<accession>A0A0D7BFD0</accession>
<name>A0A0D7BFD0_9AGAR</name>
<proteinExistence type="predicted"/>
<sequence>MASRNQSRQSRYHPPPPYQTFAPASVPPTRAAPRPAATEQQNNRQYGSASYTEETLLIVKSDSERYQELQQQFSALVGVLLIAVIASAIFLLRHFQLDSDIEAKHQQQLQDMRGWVDGMMLLIDAREDAVQRAEERIGLDLERMREANLYWDQPSAQGHACSAWKTRAYSAKLHNIPGEVSGVNWCQKTPIDIPGFKFAQPEYCEERNNGDVLGHWTLHDDKDCHTYWGRYNNLGCQDGLPGNRLIEMQLLDHHPPWNTGKQLCATTPWGDNGEFPMICENRGGRGIWGKWLVPDETCSQSRHVSEEGLLVEAE</sequence>
<reference evidence="3 4" key="1">
    <citation type="journal article" date="2015" name="Fungal Genet. Biol.">
        <title>Evolution of novel wood decay mechanisms in Agaricales revealed by the genome sequences of Fistulina hepatica and Cylindrobasidium torrendii.</title>
        <authorList>
            <person name="Floudas D."/>
            <person name="Held B.W."/>
            <person name="Riley R."/>
            <person name="Nagy L.G."/>
            <person name="Koehler G."/>
            <person name="Ransdell A.S."/>
            <person name="Younus H."/>
            <person name="Chow J."/>
            <person name="Chiniquy J."/>
            <person name="Lipzen A."/>
            <person name="Tritt A."/>
            <person name="Sun H."/>
            <person name="Haridas S."/>
            <person name="LaButti K."/>
            <person name="Ohm R.A."/>
            <person name="Kues U."/>
            <person name="Blanchette R.A."/>
            <person name="Grigoriev I.V."/>
            <person name="Minto R.E."/>
            <person name="Hibbett D.S."/>
        </authorList>
    </citation>
    <scope>NUCLEOTIDE SEQUENCE [LARGE SCALE GENOMIC DNA]</scope>
    <source>
        <strain evidence="3 4">FP15055 ss-10</strain>
    </source>
</reference>
<dbReference type="Proteomes" id="UP000054007">
    <property type="component" value="Unassembled WGS sequence"/>
</dbReference>
<dbReference type="AlphaFoldDB" id="A0A0D7BFD0"/>
<feature type="region of interest" description="Disordered" evidence="1">
    <location>
        <begin position="1"/>
        <end position="48"/>
    </location>
</feature>
<evidence type="ECO:0000256" key="2">
    <source>
        <dbReference type="SAM" id="Phobius"/>
    </source>
</evidence>
<dbReference type="STRING" id="1314674.A0A0D7BFD0"/>
<gene>
    <name evidence="3" type="ORF">CYLTODRAFT_235192</name>
</gene>
<keyword evidence="2" id="KW-1133">Transmembrane helix</keyword>
<keyword evidence="2" id="KW-0472">Membrane</keyword>
<evidence type="ECO:0000313" key="4">
    <source>
        <dbReference type="Proteomes" id="UP000054007"/>
    </source>
</evidence>
<keyword evidence="4" id="KW-1185">Reference proteome</keyword>
<organism evidence="3 4">
    <name type="scientific">Cylindrobasidium torrendii FP15055 ss-10</name>
    <dbReference type="NCBI Taxonomy" id="1314674"/>
    <lineage>
        <taxon>Eukaryota</taxon>
        <taxon>Fungi</taxon>
        <taxon>Dikarya</taxon>
        <taxon>Basidiomycota</taxon>
        <taxon>Agaricomycotina</taxon>
        <taxon>Agaricomycetes</taxon>
        <taxon>Agaricomycetidae</taxon>
        <taxon>Agaricales</taxon>
        <taxon>Marasmiineae</taxon>
        <taxon>Physalacriaceae</taxon>
        <taxon>Cylindrobasidium</taxon>
    </lineage>
</organism>
<dbReference type="OrthoDB" id="3153758at2759"/>
<feature type="compositionally biased region" description="Polar residues" evidence="1">
    <location>
        <begin position="39"/>
        <end position="48"/>
    </location>
</feature>
<keyword evidence="2" id="KW-0812">Transmembrane</keyword>
<dbReference type="EMBL" id="KN880488">
    <property type="protein sequence ID" value="KIY69202.1"/>
    <property type="molecule type" value="Genomic_DNA"/>
</dbReference>
<protein>
    <submittedName>
        <fullName evidence="3">Uncharacterized protein</fullName>
    </submittedName>
</protein>
<feature type="transmembrane region" description="Helical" evidence="2">
    <location>
        <begin position="73"/>
        <end position="92"/>
    </location>
</feature>
<evidence type="ECO:0000256" key="1">
    <source>
        <dbReference type="SAM" id="MobiDB-lite"/>
    </source>
</evidence>
<evidence type="ECO:0000313" key="3">
    <source>
        <dbReference type="EMBL" id="KIY69202.1"/>
    </source>
</evidence>
<feature type="compositionally biased region" description="Low complexity" evidence="1">
    <location>
        <begin position="22"/>
        <end position="38"/>
    </location>
</feature>